<evidence type="ECO:0000313" key="3">
    <source>
        <dbReference type="Proteomes" id="UP000041882"/>
    </source>
</evidence>
<gene>
    <name evidence="2" type="ORF">ERS008472_00324</name>
</gene>
<reference evidence="3" key="1">
    <citation type="submission" date="2015-03" db="EMBL/GenBank/DDBJ databases">
        <authorList>
            <consortium name="Pathogen Informatics"/>
            <person name="Murphy D."/>
        </authorList>
    </citation>
    <scope>NUCLEOTIDE SEQUENCE [LARGE SCALE GENOMIC DNA]</scope>
    <source>
        <strain evidence="3">IP6945</strain>
    </source>
</reference>
<organism evidence="2 3">
    <name type="scientific">Yersinia thracica</name>
    <dbReference type="NCBI Taxonomy" id="2890319"/>
    <lineage>
        <taxon>Bacteria</taxon>
        <taxon>Pseudomonadati</taxon>
        <taxon>Pseudomonadota</taxon>
        <taxon>Gammaproteobacteria</taxon>
        <taxon>Enterobacterales</taxon>
        <taxon>Yersiniaceae</taxon>
        <taxon>Yersinia</taxon>
    </lineage>
</organism>
<keyword evidence="1" id="KW-0732">Signal</keyword>
<name>A0A0T9NEH5_9GAMM</name>
<evidence type="ECO:0000313" key="2">
    <source>
        <dbReference type="EMBL" id="CNH02792.1"/>
    </source>
</evidence>
<feature type="chain" id="PRO_5006693829" evidence="1">
    <location>
        <begin position="19"/>
        <end position="93"/>
    </location>
</feature>
<proteinExistence type="predicted"/>
<keyword evidence="3" id="KW-1185">Reference proteome</keyword>
<evidence type="ECO:0000256" key="1">
    <source>
        <dbReference type="SAM" id="SignalP"/>
    </source>
</evidence>
<dbReference type="EMBL" id="CQAW01000001">
    <property type="protein sequence ID" value="CNH02792.1"/>
    <property type="molecule type" value="Genomic_DNA"/>
</dbReference>
<feature type="signal peptide" evidence="1">
    <location>
        <begin position="1"/>
        <end position="18"/>
    </location>
</feature>
<sequence>MRLIIIGTIILFTNLGHAALTIEPSDSDRSLCLMRDNHLPKNIINRSKNDIINIKNKICNYSINDYRRVRNHEVGCAININRKKSSIKGEICN</sequence>
<dbReference type="Proteomes" id="UP000041882">
    <property type="component" value="Unassembled WGS sequence"/>
</dbReference>
<dbReference type="AlphaFoldDB" id="A0A0T9NEH5"/>
<protein>
    <submittedName>
        <fullName evidence="2">Uncharacterized protein</fullName>
    </submittedName>
</protein>
<accession>A0A0T9NEH5</accession>